<keyword evidence="2" id="KW-1185">Reference proteome</keyword>
<proteinExistence type="predicted"/>
<protein>
    <submittedName>
        <fullName evidence="1">Uncharacterized protein</fullName>
    </submittedName>
</protein>
<gene>
    <name evidence="1" type="ORF">HNP81_004873</name>
</gene>
<comment type="caution">
    <text evidence="1">The sequence shown here is derived from an EMBL/GenBank/DDBJ whole genome shotgun (WGS) entry which is preliminary data.</text>
</comment>
<dbReference type="EMBL" id="JACJHX010000051">
    <property type="protein sequence ID" value="MBA9029458.1"/>
    <property type="molecule type" value="Genomic_DNA"/>
</dbReference>
<accession>A0ABR6CXN9</accession>
<dbReference type="RefSeq" id="WP_182504185.1">
    <property type="nucleotide sequence ID" value="NZ_JACJHX010000051.1"/>
</dbReference>
<sequence>MKFQYNLNGSGWAEGFIEVNSQRCEFNPSYLTNALGDLLDSLVELLTYEPNPKKKIFNTVFFDWNEEPTGLEWVLTRLEDEKVSLFIKSFDDIDLKKDEQGTVVINTICTLSELITEITKEVDNLLTKHGIVGYRETWEMHDFPLSSYLKLKHFLNGDTQFQVKYIPGEQKGYGGYHKSDLNFELSLIIGKPKT</sequence>
<evidence type="ECO:0000313" key="1">
    <source>
        <dbReference type="EMBL" id="MBA9029458.1"/>
    </source>
</evidence>
<dbReference type="Proteomes" id="UP000626697">
    <property type="component" value="Unassembled WGS sequence"/>
</dbReference>
<name>A0ABR6CXN9_9BACI</name>
<reference evidence="1 2" key="1">
    <citation type="submission" date="2020-08" db="EMBL/GenBank/DDBJ databases">
        <title>Genomic Encyclopedia of Type Strains, Phase IV (KMG-IV): sequencing the most valuable type-strain genomes for metagenomic binning, comparative biology and taxonomic classification.</title>
        <authorList>
            <person name="Goeker M."/>
        </authorList>
    </citation>
    <scope>NUCLEOTIDE SEQUENCE [LARGE SCALE GENOMIC DNA]</scope>
    <source>
        <strain evidence="1 2">DSM 105481</strain>
    </source>
</reference>
<evidence type="ECO:0000313" key="2">
    <source>
        <dbReference type="Proteomes" id="UP000626697"/>
    </source>
</evidence>
<organism evidence="1 2">
    <name type="scientific">Peribacillus huizhouensis</name>
    <dbReference type="NCBI Taxonomy" id="1501239"/>
    <lineage>
        <taxon>Bacteria</taxon>
        <taxon>Bacillati</taxon>
        <taxon>Bacillota</taxon>
        <taxon>Bacilli</taxon>
        <taxon>Bacillales</taxon>
        <taxon>Bacillaceae</taxon>
        <taxon>Peribacillus</taxon>
    </lineage>
</organism>